<keyword evidence="2" id="KW-1185">Reference proteome</keyword>
<dbReference type="PANTHER" id="PTHR22943">
    <property type="entry name" value="7-TRANSMEMBRANE DOMAIN RECEPTOR C.ELEGANS"/>
    <property type="match status" value="1"/>
</dbReference>
<feature type="transmembrane region" description="Helical" evidence="1">
    <location>
        <begin position="64"/>
        <end position="87"/>
    </location>
</feature>
<evidence type="ECO:0000313" key="3">
    <source>
        <dbReference type="WBParaSite" id="PDA_v2.g15904.t1"/>
    </source>
</evidence>
<feature type="transmembrane region" description="Helical" evidence="1">
    <location>
        <begin position="142"/>
        <end position="161"/>
    </location>
</feature>
<keyword evidence="1" id="KW-1133">Transmembrane helix</keyword>
<keyword evidence="1" id="KW-0812">Transmembrane</keyword>
<feature type="transmembrane region" description="Helical" evidence="1">
    <location>
        <begin position="211"/>
        <end position="235"/>
    </location>
</feature>
<evidence type="ECO:0000256" key="1">
    <source>
        <dbReference type="SAM" id="Phobius"/>
    </source>
</evidence>
<accession>A0A914PM95</accession>
<dbReference type="PANTHER" id="PTHR22943:SF248">
    <property type="entry name" value="SEVEN TM RECEPTOR"/>
    <property type="match status" value="1"/>
</dbReference>
<dbReference type="Pfam" id="PF10318">
    <property type="entry name" value="7TM_GPCR_Srh"/>
    <property type="match status" value="1"/>
</dbReference>
<dbReference type="Proteomes" id="UP000887578">
    <property type="component" value="Unplaced"/>
</dbReference>
<feature type="transmembrane region" description="Helical" evidence="1">
    <location>
        <begin position="293"/>
        <end position="314"/>
    </location>
</feature>
<organism evidence="2 3">
    <name type="scientific">Panagrolaimus davidi</name>
    <dbReference type="NCBI Taxonomy" id="227884"/>
    <lineage>
        <taxon>Eukaryota</taxon>
        <taxon>Metazoa</taxon>
        <taxon>Ecdysozoa</taxon>
        <taxon>Nematoda</taxon>
        <taxon>Chromadorea</taxon>
        <taxon>Rhabditida</taxon>
        <taxon>Tylenchina</taxon>
        <taxon>Panagrolaimomorpha</taxon>
        <taxon>Panagrolaimoidea</taxon>
        <taxon>Panagrolaimidae</taxon>
        <taxon>Panagrolaimus</taxon>
    </lineage>
</organism>
<name>A0A914PM95_9BILA</name>
<dbReference type="WBParaSite" id="PDA_v2.g15904.t1">
    <property type="protein sequence ID" value="PDA_v2.g15904.t1"/>
    <property type="gene ID" value="PDA_v2.g15904"/>
</dbReference>
<keyword evidence="1" id="KW-0472">Membrane</keyword>
<feature type="transmembrane region" description="Helical" evidence="1">
    <location>
        <begin position="99"/>
        <end position="121"/>
    </location>
</feature>
<dbReference type="InterPro" id="IPR019422">
    <property type="entry name" value="7TM_GPCR_serpentine_rcpt_Srh"/>
</dbReference>
<evidence type="ECO:0000313" key="2">
    <source>
        <dbReference type="Proteomes" id="UP000887578"/>
    </source>
</evidence>
<feature type="transmembrane region" description="Helical" evidence="1">
    <location>
        <begin position="256"/>
        <end position="281"/>
    </location>
</feature>
<sequence>MNETKTFDGAEFDNSKIMSILLPIFDATSLTTFILTIFLILAIQTQTPKSMKGFKTFLLPYSCYTLALEILLGSYCPAVLHPFVYLYPAGLAKSFPPKISAAILALAFYSAISTIDCCIAMTLERYFAMKNMNEKPSKMPSIVFGILTTINLISIILLLIVTQIRPLSDSFIIPYESIGFHISPWISNLEKYMNINLLIIFSDADKNKLPAILYILVFLASLRVSAAFIFLFLNVKTSKNLKQKISTKLQKHNEMLLRMTYIQLGGFVILIGIPLLGILYVCIFIKEPNFIPTLGFIVMNFFGLYDTLATAICIKPYRIFFIKIFKNRFKHKMGTGIHTQIL</sequence>
<feature type="transmembrane region" description="Helical" evidence="1">
    <location>
        <begin position="20"/>
        <end position="43"/>
    </location>
</feature>
<protein>
    <submittedName>
        <fullName evidence="3">G-protein coupled receptors family 1 profile domain-containing protein</fullName>
    </submittedName>
</protein>
<proteinExistence type="predicted"/>
<reference evidence="3" key="1">
    <citation type="submission" date="2022-11" db="UniProtKB">
        <authorList>
            <consortium name="WormBaseParasite"/>
        </authorList>
    </citation>
    <scope>IDENTIFICATION</scope>
</reference>
<dbReference type="AlphaFoldDB" id="A0A914PM95"/>